<name>A0A919P539_9CELL</name>
<feature type="compositionally biased region" description="Low complexity" evidence="1">
    <location>
        <begin position="52"/>
        <end position="65"/>
    </location>
</feature>
<accession>A0A919P539</accession>
<sequence length="200" mass="20421">MAARSTTGRAWTALALASAVLVGASACTTDDPGPSPRPTSADAAPTAPPPVAVTTPAPSVAASPSPAAPVATSALVCVPGDDDLDLTQLRRVGGIREDLAPSDFVMVEVGPGNDPQETWWVVAAPSYSDAWGDRDKYNPVSYLTTAPNGGPAPRWIYVGRALQAPAGTADWSDVDWTGDRLARGQQAQALALSCLGSPST</sequence>
<feature type="chain" id="PRO_5037597211" description="Lipoprotein" evidence="2">
    <location>
        <begin position="27"/>
        <end position="200"/>
    </location>
</feature>
<evidence type="ECO:0000256" key="2">
    <source>
        <dbReference type="SAM" id="SignalP"/>
    </source>
</evidence>
<protein>
    <recommendedName>
        <fullName evidence="5">Lipoprotein</fullName>
    </recommendedName>
</protein>
<evidence type="ECO:0000313" key="3">
    <source>
        <dbReference type="EMBL" id="GIG22108.1"/>
    </source>
</evidence>
<reference evidence="3" key="1">
    <citation type="submission" date="2021-01" db="EMBL/GenBank/DDBJ databases">
        <title>Whole genome shotgun sequence of Cellulomonas chitinilytica NBRC 110799.</title>
        <authorList>
            <person name="Komaki H."/>
            <person name="Tamura T."/>
        </authorList>
    </citation>
    <scope>NUCLEOTIDE SEQUENCE</scope>
    <source>
        <strain evidence="3">NBRC 110799</strain>
    </source>
</reference>
<proteinExistence type="predicted"/>
<dbReference type="EMBL" id="BONK01000009">
    <property type="protein sequence ID" value="GIG22108.1"/>
    <property type="molecule type" value="Genomic_DNA"/>
</dbReference>
<dbReference type="RefSeq" id="WP_203756138.1">
    <property type="nucleotide sequence ID" value="NZ_BONK01000009.1"/>
</dbReference>
<gene>
    <name evidence="3" type="ORF">Cch01nite_28320</name>
</gene>
<keyword evidence="4" id="KW-1185">Reference proteome</keyword>
<feature type="region of interest" description="Disordered" evidence="1">
    <location>
        <begin position="27"/>
        <end position="65"/>
    </location>
</feature>
<organism evidence="3 4">
    <name type="scientific">Cellulomonas chitinilytica</name>
    <dbReference type="NCBI Taxonomy" id="398759"/>
    <lineage>
        <taxon>Bacteria</taxon>
        <taxon>Bacillati</taxon>
        <taxon>Actinomycetota</taxon>
        <taxon>Actinomycetes</taxon>
        <taxon>Micrococcales</taxon>
        <taxon>Cellulomonadaceae</taxon>
        <taxon>Cellulomonas</taxon>
    </lineage>
</organism>
<evidence type="ECO:0000256" key="1">
    <source>
        <dbReference type="SAM" id="MobiDB-lite"/>
    </source>
</evidence>
<evidence type="ECO:0008006" key="5">
    <source>
        <dbReference type="Google" id="ProtNLM"/>
    </source>
</evidence>
<dbReference type="AlphaFoldDB" id="A0A919P539"/>
<feature type="signal peptide" evidence="2">
    <location>
        <begin position="1"/>
        <end position="26"/>
    </location>
</feature>
<dbReference type="PROSITE" id="PS51257">
    <property type="entry name" value="PROKAR_LIPOPROTEIN"/>
    <property type="match status" value="1"/>
</dbReference>
<dbReference type="Proteomes" id="UP000632740">
    <property type="component" value="Unassembled WGS sequence"/>
</dbReference>
<keyword evidence="2" id="KW-0732">Signal</keyword>
<comment type="caution">
    <text evidence="3">The sequence shown here is derived from an EMBL/GenBank/DDBJ whole genome shotgun (WGS) entry which is preliminary data.</text>
</comment>
<evidence type="ECO:0000313" key="4">
    <source>
        <dbReference type="Proteomes" id="UP000632740"/>
    </source>
</evidence>